<dbReference type="EMBL" id="SPPK01000001">
    <property type="protein sequence ID" value="TFU90478.1"/>
    <property type="molecule type" value="Genomic_DNA"/>
</dbReference>
<dbReference type="PANTHER" id="PTHR34978:SF3">
    <property type="entry name" value="SLR0241 PROTEIN"/>
    <property type="match status" value="1"/>
</dbReference>
<proteinExistence type="predicted"/>
<feature type="transmembrane region" description="Helical" evidence="1">
    <location>
        <begin position="37"/>
        <end position="54"/>
    </location>
</feature>
<dbReference type="PANTHER" id="PTHR34978">
    <property type="entry name" value="POSSIBLE SENSOR-TRANSDUCER PROTEIN BLAR"/>
    <property type="match status" value="1"/>
</dbReference>
<dbReference type="OrthoDB" id="9814002at2"/>
<sequence>MADLLIYSTKVSCALFFFYIIYKLVYSRNKFFRINRFCILLFYISSLFIFLIKIKTSALNEVHQTIAAYESSLTSESAPIEFIPATSATSIVVAEHATIDWIRIVGIIYLAGALFILIRNTYSTLHILAMIKGCERLKTDEINILITDKDIPSFSWMNYVIISRKDYNENKEIVLTHELSHIKNRHSLDLLFSELFVLFQWYNPFAWLFRRELRNVHEFEADNCVLKSGIDTKTYQILLIKKAVGSQHLTFMTNSFNHSKLEKRITMMLKENNNPHAKMKYLLLVPVFAIAVSVFAHPQLTSKLDELSDAEGIEKNAYPQKTDKTDEKTEVAENSEINVEQQKTVTHPSDTIDLKKYRVEAYKKGKRIDFNSWKNFERKDGKILVTSDSAFYYKGDKMLSYTHGGTIHIAENTKNLNAATIQRRMIAAYAISHEKQKDMINTAGSEEAFFKSIDLDKYRIEAYRNGKRINFDDWKNFSEKDGYIVIDLDSANYYNGDKKIGQESATPGPFQKNISKNTENLNGETIQQSIIGMVLLLNGIKPQ</sequence>
<dbReference type="AlphaFoldDB" id="A0A4Y9IRB9"/>
<evidence type="ECO:0000256" key="1">
    <source>
        <dbReference type="SAM" id="Phobius"/>
    </source>
</evidence>
<evidence type="ECO:0000313" key="3">
    <source>
        <dbReference type="EMBL" id="TFU90478.1"/>
    </source>
</evidence>
<reference evidence="3 4" key="1">
    <citation type="submission" date="2019-03" db="EMBL/GenBank/DDBJ databases">
        <title>Diversity of the mouse oral microbiome.</title>
        <authorList>
            <person name="Joseph S."/>
            <person name="Aduse-Opoku J."/>
            <person name="Curtis M."/>
            <person name="Wade W."/>
            <person name="Hashim A."/>
        </authorList>
    </citation>
    <scope>NUCLEOTIDE SEQUENCE [LARGE SCALE GENOMIC DNA]</scope>
    <source>
        <strain evidence="3 4">P11</strain>
    </source>
</reference>
<dbReference type="InterPro" id="IPR052173">
    <property type="entry name" value="Beta-lactam_resp_regulator"/>
</dbReference>
<dbReference type="CDD" id="cd07341">
    <property type="entry name" value="M56_BlaR1_MecR1_like"/>
    <property type="match status" value="1"/>
</dbReference>
<dbReference type="Pfam" id="PF05569">
    <property type="entry name" value="Peptidase_M56"/>
    <property type="match status" value="1"/>
</dbReference>
<dbReference type="Proteomes" id="UP000298285">
    <property type="component" value="Unassembled WGS sequence"/>
</dbReference>
<feature type="transmembrane region" description="Helical" evidence="1">
    <location>
        <begin position="6"/>
        <end position="25"/>
    </location>
</feature>
<feature type="transmembrane region" description="Helical" evidence="1">
    <location>
        <begin position="101"/>
        <end position="122"/>
    </location>
</feature>
<dbReference type="InterPro" id="IPR008756">
    <property type="entry name" value="Peptidase_M56"/>
</dbReference>
<evidence type="ECO:0000259" key="2">
    <source>
        <dbReference type="Pfam" id="PF05569"/>
    </source>
</evidence>
<name>A0A4Y9IRB9_9BACT</name>
<keyword evidence="1" id="KW-1133">Transmembrane helix</keyword>
<keyword evidence="1" id="KW-0472">Membrane</keyword>
<dbReference type="RefSeq" id="WP_135103509.1">
    <property type="nucleotide sequence ID" value="NZ_JADGKW010000001.1"/>
</dbReference>
<gene>
    <name evidence="3" type="ORF">E4T88_00430</name>
</gene>
<protein>
    <submittedName>
        <fullName evidence="3">M56 family metallopeptidase</fullName>
    </submittedName>
</protein>
<keyword evidence="1" id="KW-0812">Transmembrane</keyword>
<organism evidence="3 4">
    <name type="scientific">Dysgonomonas mossii</name>
    <dbReference type="NCBI Taxonomy" id="163665"/>
    <lineage>
        <taxon>Bacteria</taxon>
        <taxon>Pseudomonadati</taxon>
        <taxon>Bacteroidota</taxon>
        <taxon>Bacteroidia</taxon>
        <taxon>Bacteroidales</taxon>
        <taxon>Dysgonomonadaceae</taxon>
        <taxon>Dysgonomonas</taxon>
    </lineage>
</organism>
<feature type="domain" description="Peptidase M56" evidence="2">
    <location>
        <begin position="88"/>
        <end position="268"/>
    </location>
</feature>
<feature type="transmembrane region" description="Helical" evidence="1">
    <location>
        <begin position="281"/>
        <end position="300"/>
    </location>
</feature>
<evidence type="ECO:0000313" key="4">
    <source>
        <dbReference type="Proteomes" id="UP000298285"/>
    </source>
</evidence>
<accession>A0A4Y9IRB9</accession>
<comment type="caution">
    <text evidence="3">The sequence shown here is derived from an EMBL/GenBank/DDBJ whole genome shotgun (WGS) entry which is preliminary data.</text>
</comment>